<evidence type="ECO:0000313" key="4">
    <source>
        <dbReference type="Proteomes" id="UP001066276"/>
    </source>
</evidence>
<evidence type="ECO:0000313" key="3">
    <source>
        <dbReference type="EMBL" id="KAJ1113751.1"/>
    </source>
</evidence>
<dbReference type="Proteomes" id="UP001066276">
    <property type="component" value="Chromosome 8"/>
</dbReference>
<feature type="coiled-coil region" evidence="1">
    <location>
        <begin position="11"/>
        <end position="38"/>
    </location>
</feature>
<evidence type="ECO:0000256" key="2">
    <source>
        <dbReference type="SAM" id="MobiDB-lite"/>
    </source>
</evidence>
<proteinExistence type="predicted"/>
<dbReference type="AlphaFoldDB" id="A0AAV7NCF6"/>
<keyword evidence="1" id="KW-0175">Coiled coil</keyword>
<organism evidence="3 4">
    <name type="scientific">Pleurodeles waltl</name>
    <name type="common">Iberian ribbed newt</name>
    <dbReference type="NCBI Taxonomy" id="8319"/>
    <lineage>
        <taxon>Eukaryota</taxon>
        <taxon>Metazoa</taxon>
        <taxon>Chordata</taxon>
        <taxon>Craniata</taxon>
        <taxon>Vertebrata</taxon>
        <taxon>Euteleostomi</taxon>
        <taxon>Amphibia</taxon>
        <taxon>Batrachia</taxon>
        <taxon>Caudata</taxon>
        <taxon>Salamandroidea</taxon>
        <taxon>Salamandridae</taxon>
        <taxon>Pleurodelinae</taxon>
        <taxon>Pleurodeles</taxon>
    </lineage>
</organism>
<evidence type="ECO:0000256" key="1">
    <source>
        <dbReference type="SAM" id="Coils"/>
    </source>
</evidence>
<protein>
    <submittedName>
        <fullName evidence="3">Uncharacterized protein</fullName>
    </submittedName>
</protein>
<keyword evidence="4" id="KW-1185">Reference proteome</keyword>
<sequence length="281" mass="31050">MASMDDVLQALVVVQQELANSRAEAAALREKVDKLTRNPFDASASTPQDVRRVRALCVFITARLRCAPVSILCFYDQTLPILIARSLCTSLMGGFTSWPVYEGESGEGTFYDDFVGSFEQNLVYALEAGVRHTKETDGLDLHRAHERDERREELRRAAYGAGAGWLASRLAHRECKREREVASGVQRTRSGGTLRVNRRNRRKQEKTGENSRVQRARSGGALRVNRRKQPQEAGKLRSRVSTVRGAEAAGGGSSFREQASATRAAACFSPAPSQCGLRRGH</sequence>
<accession>A0AAV7NCF6</accession>
<dbReference type="EMBL" id="JANPWB010000012">
    <property type="protein sequence ID" value="KAJ1113751.1"/>
    <property type="molecule type" value="Genomic_DNA"/>
</dbReference>
<feature type="region of interest" description="Disordered" evidence="2">
    <location>
        <begin position="180"/>
        <end position="257"/>
    </location>
</feature>
<gene>
    <name evidence="3" type="ORF">NDU88_001993</name>
</gene>
<comment type="caution">
    <text evidence="3">The sequence shown here is derived from an EMBL/GenBank/DDBJ whole genome shotgun (WGS) entry which is preliminary data.</text>
</comment>
<name>A0AAV7NCF6_PLEWA</name>
<reference evidence="3" key="1">
    <citation type="journal article" date="2022" name="bioRxiv">
        <title>Sequencing and chromosome-scale assembly of the giantPleurodeles waltlgenome.</title>
        <authorList>
            <person name="Brown T."/>
            <person name="Elewa A."/>
            <person name="Iarovenko S."/>
            <person name="Subramanian E."/>
            <person name="Araus A.J."/>
            <person name="Petzold A."/>
            <person name="Susuki M."/>
            <person name="Suzuki K.-i.T."/>
            <person name="Hayashi T."/>
            <person name="Toyoda A."/>
            <person name="Oliveira C."/>
            <person name="Osipova E."/>
            <person name="Leigh N.D."/>
            <person name="Simon A."/>
            <person name="Yun M.H."/>
        </authorList>
    </citation>
    <scope>NUCLEOTIDE SEQUENCE</scope>
    <source>
        <strain evidence="3">20211129_DDA</strain>
        <tissue evidence="3">Liver</tissue>
    </source>
</reference>